<dbReference type="AlphaFoldDB" id="A0A9P1BNM6"/>
<evidence type="ECO:0000256" key="2">
    <source>
        <dbReference type="SAM" id="Phobius"/>
    </source>
</evidence>
<evidence type="ECO:0000256" key="1">
    <source>
        <dbReference type="SAM" id="Coils"/>
    </source>
</evidence>
<protein>
    <submittedName>
        <fullName evidence="4">Uncharacterized protein</fullName>
    </submittedName>
</protein>
<feature type="transmembrane region" description="Helical" evidence="2">
    <location>
        <begin position="745"/>
        <end position="763"/>
    </location>
</feature>
<keyword evidence="2" id="KW-0472">Membrane</keyword>
<keyword evidence="2" id="KW-1133">Transmembrane helix</keyword>
<evidence type="ECO:0000313" key="6">
    <source>
        <dbReference type="Proteomes" id="UP001152797"/>
    </source>
</evidence>
<feature type="signal peptide" evidence="3">
    <location>
        <begin position="1"/>
        <end position="28"/>
    </location>
</feature>
<evidence type="ECO:0000313" key="4">
    <source>
        <dbReference type="EMBL" id="CAI3975146.1"/>
    </source>
</evidence>
<keyword evidence="1" id="KW-0175">Coiled coil</keyword>
<dbReference type="OrthoDB" id="428028at2759"/>
<organism evidence="4">
    <name type="scientific">Cladocopium goreaui</name>
    <dbReference type="NCBI Taxonomy" id="2562237"/>
    <lineage>
        <taxon>Eukaryota</taxon>
        <taxon>Sar</taxon>
        <taxon>Alveolata</taxon>
        <taxon>Dinophyceae</taxon>
        <taxon>Suessiales</taxon>
        <taxon>Symbiodiniaceae</taxon>
        <taxon>Cladocopium</taxon>
    </lineage>
</organism>
<feature type="transmembrane region" description="Helical" evidence="2">
    <location>
        <begin position="688"/>
        <end position="707"/>
    </location>
</feature>
<dbReference type="EMBL" id="CAMXCT010000183">
    <property type="protein sequence ID" value="CAI3975146.1"/>
    <property type="molecule type" value="Genomic_DNA"/>
</dbReference>
<evidence type="ECO:0000256" key="3">
    <source>
        <dbReference type="SAM" id="SignalP"/>
    </source>
</evidence>
<accession>A0A9P1BNM6</accession>
<dbReference type="Proteomes" id="UP001152797">
    <property type="component" value="Unassembled WGS sequence"/>
</dbReference>
<reference evidence="5" key="2">
    <citation type="submission" date="2024-04" db="EMBL/GenBank/DDBJ databases">
        <authorList>
            <person name="Chen Y."/>
            <person name="Shah S."/>
            <person name="Dougan E. K."/>
            <person name="Thang M."/>
            <person name="Chan C."/>
        </authorList>
    </citation>
    <scope>NUCLEOTIDE SEQUENCE [LARGE SCALE GENOMIC DNA]</scope>
</reference>
<evidence type="ECO:0000313" key="5">
    <source>
        <dbReference type="EMBL" id="CAL1128521.1"/>
    </source>
</evidence>
<feature type="transmembrane region" description="Helical" evidence="2">
    <location>
        <begin position="719"/>
        <end position="739"/>
    </location>
</feature>
<sequence length="973" mass="106232">MGSSRGMRRSSLVVSVLVCQWRWAASEGEPVVQIPNSDLQLAVDAPNGYCMKITGPFQDKPLVSAAAERLGAWSHEQILCLADADLPEASFQVSPNPKPTAGDHSDFGFGPSVAVNLRPRISTSALWPLQANTPTLGVSFKDQAARVVALQATLEGKLVLEMPMVAARFRHQWAIDVQAMNDTTSCQAEGVVGASRIACRFVDDVPVQLVVFCGPCALRNARMQITGGGVAKTEFVHSGSRYHETSEPWIGLSSSGEAQWVVVVRDSIDGQDKVHEFVVAAVKGQDEVQWKESSSQRYTRLIGTVLLQATFFAAVALLFIPVSTAARPAVCAAALAVPYLAQLAAQQDSPILLKSAFSSWPFSDAADAWHLLLEVLVGMLGVIVLHGYAAMLFLRENGPGSAEMMPHSLSFGSWELRAVGYVALPLASASARIAFNGFSSGRLFHLFCGSLGLAILLGLVALPWKVLRTLRDWFQEGRVICLQHHSDGRTQYVDRVCDQLSAIPVVRRSRILGSWTEAGSWQSSPAVAMIQEVEHHGTCKERGGDHWDRHWSAGPWQPLLPHQSSTGSEMRSYTPVSEGLRHRPVSVDSAEPLIKSGWRSPKVAAPPSALLRAHPVSVTTRFCFAQRRGFAGVCGLPWLDAAVPAADLPAIESAVPQMNLRVQARQLSGPFTSGALSACFDAANRKPWWWSYDFFLKVMAGCLVALAPETSIERHVLRIAWLAFMTLKAMGVTYTWPHAHWTENLVAISAAWVLPGGTAFYLYGNELMEHREKAVLALLTLAYLPTVLALVVCLYSLKITKDQDLPEHVIGWGKLSGNRLGYERLSLDEDDSPGNVNPEAVDIHLADAVLVASEGSKVPRIRLPCEVKLPLRPMHLWMKGAIAVSSSLTDRQPQVAVPAELLLGRLTGAENPWATVLTPEGGLLLYRDQETNGGLKWQEVLRHFLRGQNALLREAERVLQEEKESLTALEILE</sequence>
<proteinExistence type="predicted"/>
<keyword evidence="3" id="KW-0732">Signal</keyword>
<dbReference type="EMBL" id="CAMXCT020000183">
    <property type="protein sequence ID" value="CAL1128521.1"/>
    <property type="molecule type" value="Genomic_DNA"/>
</dbReference>
<gene>
    <name evidence="4" type="ORF">C1SCF055_LOCUS3503</name>
</gene>
<feature type="coiled-coil region" evidence="1">
    <location>
        <begin position="945"/>
        <end position="972"/>
    </location>
</feature>
<feature type="transmembrane region" description="Helical" evidence="2">
    <location>
        <begin position="301"/>
        <end position="320"/>
    </location>
</feature>
<keyword evidence="2" id="KW-0812">Transmembrane</keyword>
<name>A0A9P1BNM6_9DINO</name>
<feature type="transmembrane region" description="Helical" evidence="2">
    <location>
        <begin position="443"/>
        <end position="464"/>
    </location>
</feature>
<feature type="chain" id="PRO_5043269639" evidence="3">
    <location>
        <begin position="29"/>
        <end position="973"/>
    </location>
</feature>
<feature type="transmembrane region" description="Helical" evidence="2">
    <location>
        <begin position="371"/>
        <end position="394"/>
    </location>
</feature>
<feature type="transmembrane region" description="Helical" evidence="2">
    <location>
        <begin position="775"/>
        <end position="797"/>
    </location>
</feature>
<comment type="caution">
    <text evidence="4">The sequence shown here is derived from an EMBL/GenBank/DDBJ whole genome shotgun (WGS) entry which is preliminary data.</text>
</comment>
<reference evidence="4" key="1">
    <citation type="submission" date="2022-10" db="EMBL/GenBank/DDBJ databases">
        <authorList>
            <person name="Chen Y."/>
            <person name="Dougan E. K."/>
            <person name="Chan C."/>
            <person name="Rhodes N."/>
            <person name="Thang M."/>
        </authorList>
    </citation>
    <scope>NUCLEOTIDE SEQUENCE</scope>
</reference>
<dbReference type="EMBL" id="CAMXCT030000183">
    <property type="protein sequence ID" value="CAL4762458.1"/>
    <property type="molecule type" value="Genomic_DNA"/>
</dbReference>
<feature type="transmembrane region" description="Helical" evidence="2">
    <location>
        <begin position="414"/>
        <end position="431"/>
    </location>
</feature>
<keyword evidence="6" id="KW-1185">Reference proteome</keyword>